<reference evidence="1" key="1">
    <citation type="journal article" date="2021" name="Environ. Microbiol.">
        <title>Gene family expansions and transcriptome signatures uncover fungal adaptations to wood decay.</title>
        <authorList>
            <person name="Hage H."/>
            <person name="Miyauchi S."/>
            <person name="Viragh M."/>
            <person name="Drula E."/>
            <person name="Min B."/>
            <person name="Chaduli D."/>
            <person name="Navarro D."/>
            <person name="Favel A."/>
            <person name="Norest M."/>
            <person name="Lesage-Meessen L."/>
            <person name="Balint B."/>
            <person name="Merenyi Z."/>
            <person name="de Eugenio L."/>
            <person name="Morin E."/>
            <person name="Martinez A.T."/>
            <person name="Baldrian P."/>
            <person name="Stursova M."/>
            <person name="Martinez M.J."/>
            <person name="Novotny C."/>
            <person name="Magnuson J.K."/>
            <person name="Spatafora J.W."/>
            <person name="Maurice S."/>
            <person name="Pangilinan J."/>
            <person name="Andreopoulos W."/>
            <person name="LaButti K."/>
            <person name="Hundley H."/>
            <person name="Na H."/>
            <person name="Kuo A."/>
            <person name="Barry K."/>
            <person name="Lipzen A."/>
            <person name="Henrissat B."/>
            <person name="Riley R."/>
            <person name="Ahrendt S."/>
            <person name="Nagy L.G."/>
            <person name="Grigoriev I.V."/>
            <person name="Martin F."/>
            <person name="Rosso M.N."/>
        </authorList>
    </citation>
    <scope>NUCLEOTIDE SEQUENCE</scope>
    <source>
        <strain evidence="1">CBS 384.51</strain>
    </source>
</reference>
<protein>
    <submittedName>
        <fullName evidence="1">Integral membrane protein DUF92-domain-containing protein</fullName>
    </submittedName>
</protein>
<comment type="caution">
    <text evidence="1">The sequence shown here is derived from an EMBL/GenBank/DDBJ whole genome shotgun (WGS) entry which is preliminary data.</text>
</comment>
<sequence>MVSLNSIPIVPLLLATYLAFSGIRKGSLSPSGGIAAFVVGFAMLSVPLRVFGVSLIVFYLTGSKATKVGKELKAKLEDGHQAAGYRNATQVLCNSLSAFVASLLWSAIYVPGSLPSSLLSGIVASQTAYDFDQWCPLTPPSSFQASRILLFVTLGHFACCLGDTLASELGILSKSRPRLVTTLQTVPPGTNGGMSTLGTLASAAGGVIIGLTILLSLLVESSRCRAEWFNIASTLVGWGAFAGLLGSLLDSLMGATLQQTRYSGESKKILTEESLDSALHGADVKTISGIDVLSNSQVNLLSAIATAGLLGWLALKF</sequence>
<gene>
    <name evidence="1" type="ORF">BDY19DRAFT_277152</name>
</gene>
<dbReference type="Proteomes" id="UP001055072">
    <property type="component" value="Unassembled WGS sequence"/>
</dbReference>
<accession>A0ACB8UHW8</accession>
<evidence type="ECO:0000313" key="1">
    <source>
        <dbReference type="EMBL" id="KAI0093824.1"/>
    </source>
</evidence>
<dbReference type="EMBL" id="MU274901">
    <property type="protein sequence ID" value="KAI0093824.1"/>
    <property type="molecule type" value="Genomic_DNA"/>
</dbReference>
<proteinExistence type="predicted"/>
<evidence type="ECO:0000313" key="2">
    <source>
        <dbReference type="Proteomes" id="UP001055072"/>
    </source>
</evidence>
<organism evidence="1 2">
    <name type="scientific">Irpex rosettiformis</name>
    <dbReference type="NCBI Taxonomy" id="378272"/>
    <lineage>
        <taxon>Eukaryota</taxon>
        <taxon>Fungi</taxon>
        <taxon>Dikarya</taxon>
        <taxon>Basidiomycota</taxon>
        <taxon>Agaricomycotina</taxon>
        <taxon>Agaricomycetes</taxon>
        <taxon>Polyporales</taxon>
        <taxon>Irpicaceae</taxon>
        <taxon>Irpex</taxon>
    </lineage>
</organism>
<keyword evidence="2" id="KW-1185">Reference proteome</keyword>
<name>A0ACB8UHW8_9APHY</name>